<feature type="domain" description="DUF7046" evidence="1">
    <location>
        <begin position="456"/>
        <end position="548"/>
    </location>
</feature>
<dbReference type="InterPro" id="IPR055474">
    <property type="entry name" value="DUF7046"/>
</dbReference>
<dbReference type="Proteomes" id="UP001227230">
    <property type="component" value="Chromosome 15"/>
</dbReference>
<reference evidence="3 4" key="1">
    <citation type="journal article" date="2023" name="Hortic Res">
        <title>The complete reference genome for grapevine (Vitis vinifera L.) genetics and breeding.</title>
        <authorList>
            <person name="Shi X."/>
            <person name="Cao S."/>
            <person name="Wang X."/>
            <person name="Huang S."/>
            <person name="Wang Y."/>
            <person name="Liu Z."/>
            <person name="Liu W."/>
            <person name="Leng X."/>
            <person name="Peng Y."/>
            <person name="Wang N."/>
            <person name="Wang Y."/>
            <person name="Ma Z."/>
            <person name="Xu X."/>
            <person name="Zhang F."/>
            <person name="Xue H."/>
            <person name="Zhong H."/>
            <person name="Wang Y."/>
            <person name="Zhang K."/>
            <person name="Velt A."/>
            <person name="Avia K."/>
            <person name="Holtgrawe D."/>
            <person name="Grimplet J."/>
            <person name="Matus J.T."/>
            <person name="Ware D."/>
            <person name="Wu X."/>
            <person name="Wang H."/>
            <person name="Liu C."/>
            <person name="Fang Y."/>
            <person name="Rustenholz C."/>
            <person name="Cheng Z."/>
            <person name="Xiao H."/>
            <person name="Zhou Y."/>
        </authorList>
    </citation>
    <scope>NUCLEOTIDE SEQUENCE [LARGE SCALE GENOMIC DNA]</scope>
    <source>
        <strain evidence="4">cv. Pinot noir / PN40024</strain>
        <tissue evidence="3">Leaf</tissue>
    </source>
</reference>
<evidence type="ECO:0000313" key="4">
    <source>
        <dbReference type="Proteomes" id="UP001227230"/>
    </source>
</evidence>
<dbReference type="InterPro" id="IPR056284">
    <property type="entry name" value="AIR9-like_A9"/>
</dbReference>
<evidence type="ECO:0000259" key="2">
    <source>
        <dbReference type="Pfam" id="PF23197"/>
    </source>
</evidence>
<dbReference type="PANTHER" id="PTHR31149:SF7">
    <property type="entry name" value="EXPRESSED PROTEIN"/>
    <property type="match status" value="1"/>
</dbReference>
<evidence type="ECO:0000313" key="3">
    <source>
        <dbReference type="EMBL" id="WKA05094.1"/>
    </source>
</evidence>
<sequence length="550" mass="61596">MSSRGLRTANAMFTSKSSIYGPKDDGFETRSSESSVRPNFETHFASRKLKADNNADYFQDRETMELYSKANAQKEEILLLREQIAVACVKELQLLNEKYALERKISDLRMAIDEKQNEAISSSSKELAQRKGNLEDNLTLAKDLKVVEDERYVFTSSLLGLLAEYSFWPHVINASAISNCVKLLYDQLQWKIRTSHGQQGFSPYNHHIDEQRPGPFDNMSRAVAGPISSFDNEPVRTEEKTNGTLFHPPSTQGQMVSDGPLHKSKGQHDFSSYNHYIDEQNSGPTDNMSRNVAGPIPYGSFDKGFTDMRAEENSNGILFHHPTTSEQIASSDSEEHPGIDGFQIIGDAKPGCGLLACGFPVRGTSLCIFQWIRHLQDGTLQYIEGATNPEYVVTADDVDKLISVECVPMDDNGRQGELVKRFANDQNKITCDPEMQLMIDSHISKGHAMFSVLLLMDSLDNWEAATLILRRSSYQVKVNSTETSQIAENFSKHLSIKIPSGLSAQFVLTCSDGSSYPFNAYNDVGMRDTIVLTMRMFQSRALDEKRKGRA</sequence>
<evidence type="ECO:0000259" key="1">
    <source>
        <dbReference type="Pfam" id="PF23080"/>
    </source>
</evidence>
<feature type="domain" description="AIR9-like A9" evidence="2">
    <location>
        <begin position="367"/>
        <end position="420"/>
    </location>
</feature>
<keyword evidence="4" id="KW-1185">Reference proteome</keyword>
<proteinExistence type="predicted"/>
<gene>
    <name evidence="3" type="ORF">VitviT2T_023079</name>
</gene>
<dbReference type="Pfam" id="PF23080">
    <property type="entry name" value="DUF7046"/>
    <property type="match status" value="1"/>
</dbReference>
<dbReference type="EMBL" id="CP126662">
    <property type="protein sequence ID" value="WKA05094.1"/>
    <property type="molecule type" value="Genomic_DNA"/>
</dbReference>
<name>A0ABY9DD53_VITVI</name>
<dbReference type="PANTHER" id="PTHR31149">
    <property type="entry name" value="EXPRESSED PROTEIN"/>
    <property type="match status" value="1"/>
</dbReference>
<accession>A0ABY9DD53</accession>
<protein>
    <submittedName>
        <fullName evidence="3">Uncharacterized protein</fullName>
    </submittedName>
</protein>
<dbReference type="Pfam" id="PF23197">
    <property type="entry name" value="IG_AIR9"/>
    <property type="match status" value="1"/>
</dbReference>
<dbReference type="Gene3D" id="2.60.40.2700">
    <property type="match status" value="1"/>
</dbReference>
<organism evidence="3 4">
    <name type="scientific">Vitis vinifera</name>
    <name type="common">Grape</name>
    <dbReference type="NCBI Taxonomy" id="29760"/>
    <lineage>
        <taxon>Eukaryota</taxon>
        <taxon>Viridiplantae</taxon>
        <taxon>Streptophyta</taxon>
        <taxon>Embryophyta</taxon>
        <taxon>Tracheophyta</taxon>
        <taxon>Spermatophyta</taxon>
        <taxon>Magnoliopsida</taxon>
        <taxon>eudicotyledons</taxon>
        <taxon>Gunneridae</taxon>
        <taxon>Pentapetalae</taxon>
        <taxon>rosids</taxon>
        <taxon>Vitales</taxon>
        <taxon>Vitaceae</taxon>
        <taxon>Viteae</taxon>
        <taxon>Vitis</taxon>
    </lineage>
</organism>